<proteinExistence type="predicted"/>
<dbReference type="Proteomes" id="UP000179807">
    <property type="component" value="Unassembled WGS sequence"/>
</dbReference>
<dbReference type="VEuPathDB" id="TrichDB:TRFO_02619"/>
<feature type="compositionally biased region" description="Polar residues" evidence="1">
    <location>
        <begin position="831"/>
        <end position="850"/>
    </location>
</feature>
<sequence>MAVVLHINQEEAQSFEISRWFSSVINRLDCIQNRNYFQQIWIKMALKIRNKRRISALKYCQQRYKQQKFSRSTKFFWISFYSKLWHRRKKRIFNLALTQLQEARQKADDLKRAKKLLKIPDSESESVSSDSYDGTNSESSEISPNNKRWISIALRFLRQTKYLELQQAFDDYKVDKNYQRRERQDTWRYFSHSLIWNIEKRRIRYACKKHNEAKQNWKYLYSNYMLSEKLKALKSEYSKWHSLSMKTDIEVRRVWKRMHFALRHKQNIIRIVKESSALSTLTNFFRYILIPNRAKTVASYFQIRYIGTIRAMTKTSTLDSAERIHRFASHKVVQENIAFASNWSSCIAEAFSSVAYYQLGPPSYNKPKPKPSNKCFSFNKSKSSKDPTTKENYKKSQNKYKKYIPPIEQPLEKPDYPTKIIKITRDFDPNEEESEVEVSTFLSESGDEEEIKTIKYPKTTHTEIKRQKDEQVVVVSSPNFTLPKKGKDIAIVINPSDSQSTPSMSADVSETIDQNETTNNTHEKQKPKAKRNNYTGSNSNLKVKPSTQNINEKNKPIIKPKKKITDEQLELYAPIVVPEGKRTKTPLKKKRYTKPNKDIITNVSAILGIVGIDSSLEPLDEEGEEYSEINFNFDDDESSVITSSPEDEYIVDLMKLNSNSGEERRIKQSLLEASEAVLTDPNERDAEEEEEKHSVKNIHESKINSPKPSTNVDGNDPNSFLLNQDIESSSSAPPPIKPGLTKVVLPQPDLSSSPSSYCSSNSDKHFEEEQPHVATNIPKIRSTRLNPNADSSDTIQSVLDNETLLQEEEETMCEFQFNSENPEEEIYEPIANSQSLNESIKSENANSYMSDHNDDATMHEYSSDHGK</sequence>
<feature type="compositionally biased region" description="Polar residues" evidence="1">
    <location>
        <begin position="132"/>
        <end position="143"/>
    </location>
</feature>
<feature type="compositionally biased region" description="Low complexity" evidence="1">
    <location>
        <begin position="367"/>
        <end position="381"/>
    </location>
</feature>
<feature type="compositionally biased region" description="Polar residues" evidence="1">
    <location>
        <begin position="783"/>
        <end position="794"/>
    </location>
</feature>
<feature type="compositionally biased region" description="Polar residues" evidence="1">
    <location>
        <begin position="703"/>
        <end position="731"/>
    </location>
</feature>
<feature type="compositionally biased region" description="Polar residues" evidence="1">
    <location>
        <begin position="495"/>
        <end position="520"/>
    </location>
</feature>
<feature type="compositionally biased region" description="Basic and acidic residues" evidence="1">
    <location>
        <begin position="383"/>
        <end position="394"/>
    </location>
</feature>
<name>A0A1J4L217_9EUKA</name>
<evidence type="ECO:0000313" key="2">
    <source>
        <dbReference type="EMBL" id="OHT17553.1"/>
    </source>
</evidence>
<feature type="region of interest" description="Disordered" evidence="1">
    <location>
        <begin position="367"/>
        <end position="397"/>
    </location>
</feature>
<comment type="caution">
    <text evidence="2">The sequence shown here is derived from an EMBL/GenBank/DDBJ whole genome shotgun (WGS) entry which is preliminary data.</text>
</comment>
<feature type="compositionally biased region" description="Polar residues" evidence="1">
    <location>
        <begin position="532"/>
        <end position="546"/>
    </location>
</feature>
<evidence type="ECO:0000256" key="1">
    <source>
        <dbReference type="SAM" id="MobiDB-lite"/>
    </source>
</evidence>
<feature type="compositionally biased region" description="Basic and acidic residues" evidence="1">
    <location>
        <begin position="762"/>
        <end position="771"/>
    </location>
</feature>
<feature type="region of interest" description="Disordered" evidence="1">
    <location>
        <begin position="124"/>
        <end position="143"/>
    </location>
</feature>
<feature type="compositionally biased region" description="Low complexity" evidence="1">
    <location>
        <begin position="751"/>
        <end position="761"/>
    </location>
</feature>
<protein>
    <submittedName>
        <fullName evidence="2">Uncharacterized protein</fullName>
    </submittedName>
</protein>
<feature type="region of interest" description="Disordered" evidence="1">
    <location>
        <begin position="675"/>
        <end position="794"/>
    </location>
</feature>
<gene>
    <name evidence="2" type="ORF">TRFO_02619</name>
</gene>
<dbReference type="AlphaFoldDB" id="A0A1J4L217"/>
<evidence type="ECO:0000313" key="3">
    <source>
        <dbReference type="Proteomes" id="UP000179807"/>
    </source>
</evidence>
<dbReference type="EMBL" id="MLAK01000002">
    <property type="protein sequence ID" value="OHT17553.1"/>
    <property type="molecule type" value="Genomic_DNA"/>
</dbReference>
<dbReference type="GeneID" id="94825502"/>
<reference evidence="2" key="1">
    <citation type="submission" date="2016-10" db="EMBL/GenBank/DDBJ databases">
        <authorList>
            <person name="Benchimol M."/>
            <person name="Almeida L.G."/>
            <person name="Vasconcelos A.T."/>
            <person name="Perreira-Neves A."/>
            <person name="Rosa I.A."/>
            <person name="Tasca T."/>
            <person name="Bogo M.R."/>
            <person name="de Souza W."/>
        </authorList>
    </citation>
    <scope>NUCLEOTIDE SEQUENCE [LARGE SCALE GENOMIC DNA]</scope>
    <source>
        <strain evidence="2">K</strain>
    </source>
</reference>
<feature type="compositionally biased region" description="Basic and acidic residues" evidence="1">
    <location>
        <begin position="691"/>
        <end position="702"/>
    </location>
</feature>
<feature type="compositionally biased region" description="Basic and acidic residues" evidence="1">
    <location>
        <begin position="851"/>
        <end position="867"/>
    </location>
</feature>
<organism evidence="2 3">
    <name type="scientific">Tritrichomonas foetus</name>
    <dbReference type="NCBI Taxonomy" id="1144522"/>
    <lineage>
        <taxon>Eukaryota</taxon>
        <taxon>Metamonada</taxon>
        <taxon>Parabasalia</taxon>
        <taxon>Tritrichomonadida</taxon>
        <taxon>Tritrichomonadidae</taxon>
        <taxon>Tritrichomonas</taxon>
    </lineage>
</organism>
<feature type="region of interest" description="Disordered" evidence="1">
    <location>
        <begin position="495"/>
        <end position="546"/>
    </location>
</feature>
<accession>A0A1J4L217</accession>
<dbReference type="RefSeq" id="XP_068370689.1">
    <property type="nucleotide sequence ID" value="XM_068490798.1"/>
</dbReference>
<keyword evidence="3" id="KW-1185">Reference proteome</keyword>
<feature type="region of interest" description="Disordered" evidence="1">
    <location>
        <begin position="818"/>
        <end position="867"/>
    </location>
</feature>